<gene>
    <name evidence="1" type="ORF">DNFV4_02132</name>
</gene>
<organism evidence="1 2">
    <name type="scientific">Nitrospira tepida</name>
    <dbReference type="NCBI Taxonomy" id="2973512"/>
    <lineage>
        <taxon>Bacteria</taxon>
        <taxon>Pseudomonadati</taxon>
        <taxon>Nitrospirota</taxon>
        <taxon>Nitrospiria</taxon>
        <taxon>Nitrospirales</taxon>
        <taxon>Nitrospiraceae</taxon>
        <taxon>Nitrospira</taxon>
    </lineage>
</organism>
<name>A0AA86T7D6_9BACT</name>
<protein>
    <recommendedName>
        <fullName evidence="3">HEPN domain-containing protein</fullName>
    </recommendedName>
</protein>
<dbReference type="AlphaFoldDB" id="A0AA86T7D6"/>
<dbReference type="Proteomes" id="UP001179121">
    <property type="component" value="Chromosome"/>
</dbReference>
<sequence>MNDRIKRALSQMKDLEVSRSDPRHSSLYNFALGAIYSLARAEQLGYPGQLQEPGRVWRRMDEAKEMALRMLGEDRPPEQGEWLAGFYFNDAIFRLDLAFEHILRYVGNLGPNAAIGEVREVPTRRTFPPELLAIWSERGRNAENMLKHRSLEVREDPGISFTDALSIMENLVCALTWVLLIPSPEEIG</sequence>
<dbReference type="KEGG" id="nti:DNFV4_02132"/>
<dbReference type="EMBL" id="OX365700">
    <property type="protein sequence ID" value="CAI4031713.1"/>
    <property type="molecule type" value="Genomic_DNA"/>
</dbReference>
<proteinExistence type="predicted"/>
<accession>A0AA86T7D6</accession>
<keyword evidence="2" id="KW-1185">Reference proteome</keyword>
<dbReference type="RefSeq" id="WP_289268524.1">
    <property type="nucleotide sequence ID" value="NZ_OX365700.1"/>
</dbReference>
<reference evidence="1" key="1">
    <citation type="submission" date="2022-10" db="EMBL/GenBank/DDBJ databases">
        <authorList>
            <person name="Koch H."/>
        </authorList>
    </citation>
    <scope>NUCLEOTIDE SEQUENCE</scope>
    <source>
        <strain evidence="1">DNF</strain>
    </source>
</reference>
<evidence type="ECO:0008006" key="3">
    <source>
        <dbReference type="Google" id="ProtNLM"/>
    </source>
</evidence>
<evidence type="ECO:0000313" key="1">
    <source>
        <dbReference type="EMBL" id="CAI4031713.1"/>
    </source>
</evidence>
<evidence type="ECO:0000313" key="2">
    <source>
        <dbReference type="Proteomes" id="UP001179121"/>
    </source>
</evidence>